<feature type="domain" description="Ketoreductase" evidence="4">
    <location>
        <begin position="2"/>
        <end position="183"/>
    </location>
</feature>
<dbReference type="Proteomes" id="UP001183794">
    <property type="component" value="Unassembled WGS sequence"/>
</dbReference>
<dbReference type="InterPro" id="IPR036291">
    <property type="entry name" value="NAD(P)-bd_dom_sf"/>
</dbReference>
<dbReference type="NCBIfam" id="NF004824">
    <property type="entry name" value="PRK06180.1"/>
    <property type="match status" value="1"/>
</dbReference>
<dbReference type="InterPro" id="IPR051911">
    <property type="entry name" value="SDR_oxidoreductase"/>
</dbReference>
<dbReference type="SUPFAM" id="SSF51735">
    <property type="entry name" value="NAD(P)-binding Rossmann-fold domains"/>
    <property type="match status" value="1"/>
</dbReference>
<dbReference type="InterPro" id="IPR002347">
    <property type="entry name" value="SDR_fam"/>
</dbReference>
<proteinExistence type="inferred from homology"/>
<dbReference type="Pfam" id="PF00106">
    <property type="entry name" value="adh_short"/>
    <property type="match status" value="1"/>
</dbReference>
<comment type="similarity">
    <text evidence="1 3">Belongs to the short-chain dehydrogenases/reductases (SDR) family.</text>
</comment>
<keyword evidence="2" id="KW-0560">Oxidoreductase</keyword>
<evidence type="ECO:0000313" key="6">
    <source>
        <dbReference type="Proteomes" id="UP001183794"/>
    </source>
</evidence>
<evidence type="ECO:0000256" key="1">
    <source>
        <dbReference type="ARBA" id="ARBA00006484"/>
    </source>
</evidence>
<protein>
    <submittedName>
        <fullName evidence="5">NAD(P)-dependent dehydrogenase (Short-subunit alcohol dehydrogenase family)</fullName>
    </submittedName>
</protein>
<dbReference type="EMBL" id="JAVDYJ010000001">
    <property type="protein sequence ID" value="MDR7348229.1"/>
    <property type="molecule type" value="Genomic_DNA"/>
</dbReference>
<dbReference type="Gene3D" id="3.40.50.720">
    <property type="entry name" value="NAD(P)-binding Rossmann-like Domain"/>
    <property type="match status" value="1"/>
</dbReference>
<dbReference type="SMART" id="SM00822">
    <property type="entry name" value="PKS_KR"/>
    <property type="match status" value="1"/>
</dbReference>
<evidence type="ECO:0000313" key="5">
    <source>
        <dbReference type="EMBL" id="MDR7348229.1"/>
    </source>
</evidence>
<evidence type="ECO:0000256" key="2">
    <source>
        <dbReference type="ARBA" id="ARBA00023002"/>
    </source>
</evidence>
<evidence type="ECO:0000256" key="3">
    <source>
        <dbReference type="RuleBase" id="RU000363"/>
    </source>
</evidence>
<dbReference type="PANTHER" id="PTHR43976:SF16">
    <property type="entry name" value="SHORT-CHAIN DEHYDROGENASE_REDUCTASE FAMILY PROTEIN"/>
    <property type="match status" value="1"/>
</dbReference>
<accession>A0ABU2B5H0</accession>
<reference evidence="5 6" key="1">
    <citation type="submission" date="2023-07" db="EMBL/GenBank/DDBJ databases">
        <title>Sequencing the genomes of 1000 actinobacteria strains.</title>
        <authorList>
            <person name="Klenk H.-P."/>
        </authorList>
    </citation>
    <scope>NUCLEOTIDE SEQUENCE [LARGE SCALE GENOMIC DNA]</scope>
    <source>
        <strain evidence="5 6">DSM 22966</strain>
    </source>
</reference>
<comment type="caution">
    <text evidence="5">The sequence shown here is derived from an EMBL/GenBank/DDBJ whole genome shotgun (WGS) entry which is preliminary data.</text>
</comment>
<dbReference type="RefSeq" id="WP_310175211.1">
    <property type="nucleotide sequence ID" value="NZ_BAABHE010000002.1"/>
</dbReference>
<dbReference type="InterPro" id="IPR057326">
    <property type="entry name" value="KR_dom"/>
</dbReference>
<keyword evidence="6" id="KW-1185">Reference proteome</keyword>
<gene>
    <name evidence="5" type="ORF">J2S62_002486</name>
</gene>
<dbReference type="CDD" id="cd05374">
    <property type="entry name" value="17beta-HSD-like_SDR_c"/>
    <property type="match status" value="1"/>
</dbReference>
<dbReference type="PANTHER" id="PTHR43976">
    <property type="entry name" value="SHORT CHAIN DEHYDROGENASE"/>
    <property type="match status" value="1"/>
</dbReference>
<sequence>MATWFITGCSTGFGRALAQQVLAAGHTAVITARNVEAVTDLAEEYPDTAVALALDVTDDQQIATTVETARERLGDIDVLVNNAGYGYRSAVEEGEDEVIRPMFETNYFGAVKLINAVLPSMRARRAGMIINLSSIAGQVSPAGMGYYAATKAALEATSEALMREVRSLGIRVSVVQPGPFRTDFAGRSLYQSQAPIDDYAETAGKIREENNSVDGTQAGDPVKAAQAIMNLAELDKPPLRLPLGQLATDLAQKDLQRQLDYLRKWEHLGRDTDFD</sequence>
<dbReference type="PRINTS" id="PR00081">
    <property type="entry name" value="GDHRDH"/>
</dbReference>
<dbReference type="PRINTS" id="PR00080">
    <property type="entry name" value="SDRFAMILY"/>
</dbReference>
<name>A0ABU2B5H0_9MICC</name>
<organism evidence="5 6">
    <name type="scientific">Enteractinococcus fodinae</name>
    <dbReference type="NCBI Taxonomy" id="684663"/>
    <lineage>
        <taxon>Bacteria</taxon>
        <taxon>Bacillati</taxon>
        <taxon>Actinomycetota</taxon>
        <taxon>Actinomycetes</taxon>
        <taxon>Micrococcales</taxon>
        <taxon>Micrococcaceae</taxon>
    </lineage>
</organism>
<evidence type="ECO:0000259" key="4">
    <source>
        <dbReference type="SMART" id="SM00822"/>
    </source>
</evidence>